<reference evidence="7" key="2">
    <citation type="submission" date="2025-08" db="UniProtKB">
        <authorList>
            <consortium name="RefSeq"/>
        </authorList>
    </citation>
    <scope>IDENTIFICATION</scope>
    <source>
        <tissue evidence="7">Leaves</tissue>
    </source>
</reference>
<proteinExistence type="predicted"/>
<dbReference type="PANTHER" id="PTHR47947:SF13">
    <property type="entry name" value="CYTOCHROME P450, FAMILY 81, SUBFAMILY K, POLYPEPTIDE 1-RELATED"/>
    <property type="match status" value="1"/>
</dbReference>
<keyword evidence="2" id="KW-0479">Metal-binding</keyword>
<dbReference type="Gene3D" id="1.10.630.10">
    <property type="entry name" value="Cytochrome P450"/>
    <property type="match status" value="1"/>
</dbReference>
<evidence type="ECO:0000313" key="7">
    <source>
        <dbReference type="RefSeq" id="XP_071924908.1"/>
    </source>
</evidence>
<dbReference type="InterPro" id="IPR050651">
    <property type="entry name" value="Plant_Cytochrome_P450_Monoox"/>
</dbReference>
<evidence type="ECO:0000256" key="4">
    <source>
        <dbReference type="ARBA" id="ARBA00023004"/>
    </source>
</evidence>
<dbReference type="InterPro" id="IPR001128">
    <property type="entry name" value="Cyt_P450"/>
</dbReference>
<dbReference type="SUPFAM" id="SSF48264">
    <property type="entry name" value="Cytochrome P450"/>
    <property type="match status" value="1"/>
</dbReference>
<evidence type="ECO:0000256" key="1">
    <source>
        <dbReference type="ARBA" id="ARBA00022617"/>
    </source>
</evidence>
<accession>A0ABM4VZE6</accession>
<keyword evidence="3" id="KW-0560">Oxidoreductase</keyword>
<evidence type="ECO:0000256" key="2">
    <source>
        <dbReference type="ARBA" id="ARBA00022723"/>
    </source>
</evidence>
<keyword evidence="1" id="KW-0349">Heme</keyword>
<dbReference type="Pfam" id="PF00067">
    <property type="entry name" value="p450"/>
    <property type="match status" value="1"/>
</dbReference>
<keyword evidence="5" id="KW-0503">Monooxygenase</keyword>
<dbReference type="InterPro" id="IPR036396">
    <property type="entry name" value="Cyt_P450_sf"/>
</dbReference>
<evidence type="ECO:0000256" key="3">
    <source>
        <dbReference type="ARBA" id="ARBA00023002"/>
    </source>
</evidence>
<keyword evidence="4" id="KW-0408">Iron</keyword>
<dbReference type="GeneID" id="140015969"/>
<gene>
    <name evidence="7" type="primary">LOC140015969</name>
</gene>
<dbReference type="Proteomes" id="UP001652660">
    <property type="component" value="Chromosome 1e"/>
</dbReference>
<keyword evidence="6" id="KW-1185">Reference proteome</keyword>
<evidence type="ECO:0000313" key="6">
    <source>
        <dbReference type="Proteomes" id="UP001652660"/>
    </source>
</evidence>
<name>A0ABM4VZE6_COFAR</name>
<organism evidence="6 7">
    <name type="scientific">Coffea arabica</name>
    <name type="common">Arabian coffee</name>
    <dbReference type="NCBI Taxonomy" id="13443"/>
    <lineage>
        <taxon>Eukaryota</taxon>
        <taxon>Viridiplantae</taxon>
        <taxon>Streptophyta</taxon>
        <taxon>Embryophyta</taxon>
        <taxon>Tracheophyta</taxon>
        <taxon>Spermatophyta</taxon>
        <taxon>Magnoliopsida</taxon>
        <taxon>eudicotyledons</taxon>
        <taxon>Gunneridae</taxon>
        <taxon>Pentapetalae</taxon>
        <taxon>asterids</taxon>
        <taxon>lamiids</taxon>
        <taxon>Gentianales</taxon>
        <taxon>Rubiaceae</taxon>
        <taxon>Ixoroideae</taxon>
        <taxon>Gardenieae complex</taxon>
        <taxon>Bertiereae - Coffeeae clade</taxon>
        <taxon>Coffeeae</taxon>
        <taxon>Coffea</taxon>
    </lineage>
</organism>
<sequence length="160" mass="17385">MERAMFLLLNHPEVLQKAKSEINNHVTDSGPLLDDLDLSKLPYLCCIINETLRLLPPAPILAPHCSSEDLGHSQTPTYGKSQASSSQKGRRACSGAAMAMRLVGLVVGNVRTLVQCFEWGSVGSETVGYNEKSGLTFGKTKPLEAMYKPCPPMINIISQL</sequence>
<protein>
    <submittedName>
        <fullName evidence="7">Cytochrome P450 81Q32-like</fullName>
    </submittedName>
</protein>
<dbReference type="PANTHER" id="PTHR47947">
    <property type="entry name" value="CYTOCHROME P450 82C3-RELATED"/>
    <property type="match status" value="1"/>
</dbReference>
<evidence type="ECO:0000256" key="5">
    <source>
        <dbReference type="ARBA" id="ARBA00023033"/>
    </source>
</evidence>
<reference evidence="6" key="1">
    <citation type="journal article" date="2025" name="Foods">
        <title>Unveiling the Microbial Signatures of Arabica Coffee Cherries: Insights into Ripeness Specific Diversity, Functional Traits, and Implications for Quality and Safety.</title>
        <authorList>
            <consortium name="RefSeq"/>
            <person name="Tenea G.N."/>
            <person name="Cifuentes V."/>
            <person name="Reyes P."/>
            <person name="Cevallos-Vallejos M."/>
        </authorList>
    </citation>
    <scope>NUCLEOTIDE SEQUENCE [LARGE SCALE GENOMIC DNA]</scope>
</reference>
<dbReference type="RefSeq" id="XP_071924908.1">
    <property type="nucleotide sequence ID" value="XM_072068807.1"/>
</dbReference>